<dbReference type="SUPFAM" id="SSF55729">
    <property type="entry name" value="Acyl-CoA N-acyltransferases (Nat)"/>
    <property type="match status" value="1"/>
</dbReference>
<accession>A0A0C5VHG3</accession>
<dbReference type="HOGENOM" id="CLU_079365_0_0_6"/>
<dbReference type="EMBL" id="CP007142">
    <property type="protein sequence ID" value="AJQ93696.1"/>
    <property type="molecule type" value="Genomic_DNA"/>
</dbReference>
<sequence>MGISAQEIIKLHHLHERAGLEEFGFQRIVTDHTVRQIADGPQGSFISAFNAPEEYLDLIIQNEIDAFKQLKKGFEWKVYSYDNPATIGERLIHNGFREDDNESFMVLDLNTHIDRFSLGHSEALIPVRDASGVRKAIDVQRQIWQQEFDEFEISLCQRIEQRPETISMYLVQDDGQPVASGWITYQPNSPFAGLWGGSTLAGYRGRGHYRSLLAARAHEANARGIRYLTIDASEMSRPIVECFGFEKVSDTRGYHFEV</sequence>
<dbReference type="PROSITE" id="PS51186">
    <property type="entry name" value="GNAT"/>
    <property type="match status" value="1"/>
</dbReference>
<dbReference type="RefSeq" id="WP_052830129.1">
    <property type="nucleotide sequence ID" value="NZ_CP007142.1"/>
</dbReference>
<dbReference type="OrthoDB" id="164800at2"/>
<name>A0A0C5VHG3_9GAMM</name>
<evidence type="ECO:0000313" key="3">
    <source>
        <dbReference type="Proteomes" id="UP000032266"/>
    </source>
</evidence>
<organism evidence="2 3">
    <name type="scientific">Gynuella sunshinyii YC6258</name>
    <dbReference type="NCBI Taxonomy" id="1445510"/>
    <lineage>
        <taxon>Bacteria</taxon>
        <taxon>Pseudomonadati</taxon>
        <taxon>Pseudomonadota</taxon>
        <taxon>Gammaproteobacteria</taxon>
        <taxon>Oceanospirillales</taxon>
        <taxon>Saccharospirillaceae</taxon>
        <taxon>Gynuella</taxon>
    </lineage>
</organism>
<dbReference type="CDD" id="cd04301">
    <property type="entry name" value="NAT_SF"/>
    <property type="match status" value="1"/>
</dbReference>
<dbReference type="Gene3D" id="3.40.630.30">
    <property type="match status" value="1"/>
</dbReference>
<keyword evidence="3" id="KW-1185">Reference proteome</keyword>
<dbReference type="GO" id="GO:0016747">
    <property type="term" value="F:acyltransferase activity, transferring groups other than amino-acyl groups"/>
    <property type="evidence" value="ECO:0007669"/>
    <property type="project" value="InterPro"/>
</dbReference>
<dbReference type="Pfam" id="PF00583">
    <property type="entry name" value="Acetyltransf_1"/>
    <property type="match status" value="1"/>
</dbReference>
<evidence type="ECO:0000259" key="1">
    <source>
        <dbReference type="PROSITE" id="PS51186"/>
    </source>
</evidence>
<protein>
    <recommendedName>
        <fullName evidence="1">N-acetyltransferase domain-containing protein</fullName>
    </recommendedName>
</protein>
<dbReference type="AlphaFoldDB" id="A0A0C5VHG3"/>
<dbReference type="InterPro" id="IPR000182">
    <property type="entry name" value="GNAT_dom"/>
</dbReference>
<feature type="domain" description="N-acetyltransferase" evidence="1">
    <location>
        <begin position="125"/>
        <end position="258"/>
    </location>
</feature>
<gene>
    <name evidence="2" type="ORF">YC6258_01648</name>
</gene>
<proteinExistence type="predicted"/>
<dbReference type="InterPro" id="IPR016181">
    <property type="entry name" value="Acyl_CoA_acyltransferase"/>
</dbReference>
<dbReference type="KEGG" id="gsn:YC6258_01648"/>
<dbReference type="Proteomes" id="UP000032266">
    <property type="component" value="Chromosome"/>
</dbReference>
<dbReference type="STRING" id="1445510.YC6258_01648"/>
<reference evidence="2 3" key="1">
    <citation type="submission" date="2014-01" db="EMBL/GenBank/DDBJ databases">
        <title>Full genme sequencing of cellulolytic bacterium Gynuella sunshinyii YC6258T gen. nov., sp. nov.</title>
        <authorList>
            <person name="Khan H."/>
            <person name="Chung E.J."/>
            <person name="Chung Y.R."/>
        </authorList>
    </citation>
    <scope>NUCLEOTIDE SEQUENCE [LARGE SCALE GENOMIC DNA]</scope>
    <source>
        <strain evidence="2 3">YC6258</strain>
    </source>
</reference>
<evidence type="ECO:0000313" key="2">
    <source>
        <dbReference type="EMBL" id="AJQ93696.1"/>
    </source>
</evidence>